<protein>
    <submittedName>
        <fullName evidence="1">Uncharacterized protein</fullName>
    </submittedName>
</protein>
<dbReference type="EMBL" id="BMMU01000014">
    <property type="protein sequence ID" value="GGJ42491.1"/>
    <property type="molecule type" value="Genomic_DNA"/>
</dbReference>
<accession>A0A917NZ27</accession>
<organism evidence="1 2">
    <name type="scientific">Streptomyces lacrimifluminis</name>
    <dbReference type="NCBI Taxonomy" id="1500077"/>
    <lineage>
        <taxon>Bacteria</taxon>
        <taxon>Bacillati</taxon>
        <taxon>Actinomycetota</taxon>
        <taxon>Actinomycetes</taxon>
        <taxon>Kitasatosporales</taxon>
        <taxon>Streptomycetaceae</taxon>
        <taxon>Streptomyces</taxon>
    </lineage>
</organism>
<reference evidence="1" key="2">
    <citation type="submission" date="2020-09" db="EMBL/GenBank/DDBJ databases">
        <authorList>
            <person name="Sun Q."/>
            <person name="Zhou Y."/>
        </authorList>
    </citation>
    <scope>NUCLEOTIDE SEQUENCE</scope>
    <source>
        <strain evidence="1">CGMCC 4.7272</strain>
    </source>
</reference>
<evidence type="ECO:0000313" key="2">
    <source>
        <dbReference type="Proteomes" id="UP000625682"/>
    </source>
</evidence>
<keyword evidence="2" id="KW-1185">Reference proteome</keyword>
<name>A0A917NZ27_9ACTN</name>
<dbReference type="Proteomes" id="UP000625682">
    <property type="component" value="Unassembled WGS sequence"/>
</dbReference>
<dbReference type="AlphaFoldDB" id="A0A917NZ27"/>
<evidence type="ECO:0000313" key="1">
    <source>
        <dbReference type="EMBL" id="GGJ42491.1"/>
    </source>
</evidence>
<sequence>MRRQGPKELLHHLPTLVPRRPSDSADPTWMLSGIRGSLLLDRRPPHYRCPAVPGFKAFARAILMAVNSSVLPLVINCLPNGDCKLLGTANCTYGYWHCDPALGDP</sequence>
<comment type="caution">
    <text evidence="1">The sequence shown here is derived from an EMBL/GenBank/DDBJ whole genome shotgun (WGS) entry which is preliminary data.</text>
</comment>
<gene>
    <name evidence="1" type="ORF">GCM10012282_44120</name>
</gene>
<proteinExistence type="predicted"/>
<reference evidence="1" key="1">
    <citation type="journal article" date="2014" name="Int. J. Syst. Evol. Microbiol.">
        <title>Complete genome sequence of Corynebacterium casei LMG S-19264T (=DSM 44701T), isolated from a smear-ripened cheese.</title>
        <authorList>
            <consortium name="US DOE Joint Genome Institute (JGI-PGF)"/>
            <person name="Walter F."/>
            <person name="Albersmeier A."/>
            <person name="Kalinowski J."/>
            <person name="Ruckert C."/>
        </authorList>
    </citation>
    <scope>NUCLEOTIDE SEQUENCE</scope>
    <source>
        <strain evidence="1">CGMCC 4.7272</strain>
    </source>
</reference>